<dbReference type="GO" id="GO:0005739">
    <property type="term" value="C:mitochondrion"/>
    <property type="evidence" value="ECO:0007669"/>
    <property type="project" value="UniProtKB-ARBA"/>
</dbReference>
<evidence type="ECO:0000259" key="3">
    <source>
        <dbReference type="Pfam" id="PF02582"/>
    </source>
</evidence>
<evidence type="ECO:0000313" key="5">
    <source>
        <dbReference type="Proteomes" id="UP000054007"/>
    </source>
</evidence>
<sequence length="397" mass="44373">MFSAALKLASRDVSRIPTFSLSQSGRTLPSFSRFRPCITASAPRYSSTKAQKETPPPKLADHLGKLKPKATTPLRRTASDSLPIRSNPSSTRGNILPVLTLTTAENFDLLRFRAPANARTLIDAWWFPKWRQGEVFVFKNGSFVCWGLNAQDAAQFEVEVLRPIVGLARVPLLVPEVEELEFVTDPEETTRLQGDLIILGHADARHNSTPFLDTASAYPVQTLYSRYAYSQALARSTSLSALEESLDTYLTSMQDLPYILIKTGKPGLGRKALIKKLGELMKFRQNLNLNRENYLDVPDFYWTEPELEAHFISMSTALETEARTAAVNGKIDYAAELQSTLRALLTESSSHYLELVIIALIAVEVVVVFIRDGPELWQMLVEKVTGKKEDHTKESKA</sequence>
<dbReference type="AlphaFoldDB" id="A0A0D7BAK1"/>
<dbReference type="Proteomes" id="UP000054007">
    <property type="component" value="Unassembled WGS sequence"/>
</dbReference>
<dbReference type="PANTHER" id="PTHR16255">
    <property type="entry name" value="REQUIRED FOR MEIOTIC NUCLEAR DIVISION PROTEIN 1 HOMOLOG"/>
    <property type="match status" value="1"/>
</dbReference>
<keyword evidence="5" id="KW-1185">Reference proteome</keyword>
<name>A0A0D7BAK1_9AGAR</name>
<reference evidence="4 5" key="1">
    <citation type="journal article" date="2015" name="Fungal Genet. Biol.">
        <title>Evolution of novel wood decay mechanisms in Agaricales revealed by the genome sequences of Fistulina hepatica and Cylindrobasidium torrendii.</title>
        <authorList>
            <person name="Floudas D."/>
            <person name="Held B.W."/>
            <person name="Riley R."/>
            <person name="Nagy L.G."/>
            <person name="Koehler G."/>
            <person name="Ransdell A.S."/>
            <person name="Younus H."/>
            <person name="Chow J."/>
            <person name="Chiniquy J."/>
            <person name="Lipzen A."/>
            <person name="Tritt A."/>
            <person name="Sun H."/>
            <person name="Haridas S."/>
            <person name="LaButti K."/>
            <person name="Ohm R.A."/>
            <person name="Kues U."/>
            <person name="Blanchette R.A."/>
            <person name="Grigoriev I.V."/>
            <person name="Minto R.E."/>
            <person name="Hibbett D.S."/>
        </authorList>
    </citation>
    <scope>NUCLEOTIDE SEQUENCE [LARGE SCALE GENOMIC DNA]</scope>
    <source>
        <strain evidence="4 5">FP15055 ss-10</strain>
    </source>
</reference>
<evidence type="ECO:0000256" key="2">
    <source>
        <dbReference type="SAM" id="MobiDB-lite"/>
    </source>
</evidence>
<organism evidence="4 5">
    <name type="scientific">Cylindrobasidium torrendii FP15055 ss-10</name>
    <dbReference type="NCBI Taxonomy" id="1314674"/>
    <lineage>
        <taxon>Eukaryota</taxon>
        <taxon>Fungi</taxon>
        <taxon>Dikarya</taxon>
        <taxon>Basidiomycota</taxon>
        <taxon>Agaricomycotina</taxon>
        <taxon>Agaricomycetes</taxon>
        <taxon>Agaricomycetidae</taxon>
        <taxon>Agaricales</taxon>
        <taxon>Marasmiineae</taxon>
        <taxon>Physalacriaceae</taxon>
        <taxon>Cylindrobasidium</taxon>
    </lineage>
</organism>
<feature type="domain" description="DUF155" evidence="3">
    <location>
        <begin position="135"/>
        <end position="328"/>
    </location>
</feature>
<dbReference type="OrthoDB" id="242766at2759"/>
<evidence type="ECO:0000256" key="1">
    <source>
        <dbReference type="ARBA" id="ARBA00008306"/>
    </source>
</evidence>
<evidence type="ECO:0000313" key="4">
    <source>
        <dbReference type="EMBL" id="KIY67552.1"/>
    </source>
</evidence>
<protein>
    <recommendedName>
        <fullName evidence="3">DUF155 domain-containing protein</fullName>
    </recommendedName>
</protein>
<proteinExistence type="inferred from homology"/>
<feature type="region of interest" description="Disordered" evidence="2">
    <location>
        <begin position="43"/>
        <end position="89"/>
    </location>
</feature>
<comment type="similarity">
    <text evidence="1">Belongs to the RMD1/sif2 family.</text>
</comment>
<dbReference type="PANTHER" id="PTHR16255:SF1">
    <property type="entry name" value="REQUIRED FOR MEIOTIC NUCLEAR DIVISION PROTEIN 1 HOMOLOG"/>
    <property type="match status" value="1"/>
</dbReference>
<dbReference type="EMBL" id="KN880523">
    <property type="protein sequence ID" value="KIY67552.1"/>
    <property type="molecule type" value="Genomic_DNA"/>
</dbReference>
<accession>A0A0D7BAK1</accession>
<dbReference type="InterPro" id="IPR051624">
    <property type="entry name" value="RMD1/Sad1-interacting"/>
</dbReference>
<dbReference type="Pfam" id="PF02582">
    <property type="entry name" value="DUF155"/>
    <property type="match status" value="1"/>
</dbReference>
<dbReference type="GO" id="GO:0070131">
    <property type="term" value="P:positive regulation of mitochondrial translation"/>
    <property type="evidence" value="ECO:0007669"/>
    <property type="project" value="TreeGrafter"/>
</dbReference>
<dbReference type="InterPro" id="IPR003734">
    <property type="entry name" value="DUF155"/>
</dbReference>
<gene>
    <name evidence="4" type="ORF">CYLTODRAFT_375882</name>
</gene>